<feature type="compositionally biased region" description="Polar residues" evidence="1">
    <location>
        <begin position="79"/>
        <end position="91"/>
    </location>
</feature>
<accession>E2B0N4</accession>
<organism evidence="3">
    <name type="scientific">Camponotus floridanus</name>
    <name type="common">Florida carpenter ant</name>
    <dbReference type="NCBI Taxonomy" id="104421"/>
    <lineage>
        <taxon>Eukaryota</taxon>
        <taxon>Metazoa</taxon>
        <taxon>Ecdysozoa</taxon>
        <taxon>Arthropoda</taxon>
        <taxon>Hexapoda</taxon>
        <taxon>Insecta</taxon>
        <taxon>Pterygota</taxon>
        <taxon>Neoptera</taxon>
        <taxon>Endopterygota</taxon>
        <taxon>Hymenoptera</taxon>
        <taxon>Apocrita</taxon>
        <taxon>Aculeata</taxon>
        <taxon>Formicoidea</taxon>
        <taxon>Formicidae</taxon>
        <taxon>Formicinae</taxon>
        <taxon>Camponotus</taxon>
    </lineage>
</organism>
<dbReference type="Proteomes" id="UP000000311">
    <property type="component" value="Unassembled WGS sequence"/>
</dbReference>
<dbReference type="AlphaFoldDB" id="E2B0N4"/>
<dbReference type="EMBL" id="GL444663">
    <property type="protein sequence ID" value="EFN60756.1"/>
    <property type="molecule type" value="Genomic_DNA"/>
</dbReference>
<protein>
    <submittedName>
        <fullName evidence="2">Uncharacterized protein</fullName>
    </submittedName>
</protein>
<keyword evidence="3" id="KW-1185">Reference proteome</keyword>
<gene>
    <name evidence="2" type="ORF">EAG_00776</name>
</gene>
<feature type="region of interest" description="Disordered" evidence="1">
    <location>
        <begin position="70"/>
        <end position="91"/>
    </location>
</feature>
<name>E2B0N4_CAMFO</name>
<evidence type="ECO:0000256" key="1">
    <source>
        <dbReference type="SAM" id="MobiDB-lite"/>
    </source>
</evidence>
<sequence>MISRKNGATPRKLAKKTRSVGNIMTFLTYGGSSEWKIFMTKYVQNPLQKNTALFCFYACHKTSNACVPHPATPAPPKSRVTSYPRSTENLTSLRGPGLEPTLLSYSYNLQNDMKGLHHAFATIITFRIESIERCELNFISRVKLQTRVEPYNNRLRFALKAQGESMCPIGTVSNQICADREMSSCPTGMCAIETILTTAV</sequence>
<reference evidence="2 3" key="1">
    <citation type="journal article" date="2010" name="Science">
        <title>Genomic comparison of the ants Camponotus floridanus and Harpegnathos saltator.</title>
        <authorList>
            <person name="Bonasio R."/>
            <person name="Zhang G."/>
            <person name="Ye C."/>
            <person name="Mutti N.S."/>
            <person name="Fang X."/>
            <person name="Qin N."/>
            <person name="Donahue G."/>
            <person name="Yang P."/>
            <person name="Li Q."/>
            <person name="Li C."/>
            <person name="Zhang P."/>
            <person name="Huang Z."/>
            <person name="Berger S.L."/>
            <person name="Reinberg D."/>
            <person name="Wang J."/>
            <person name="Liebig J."/>
        </authorList>
    </citation>
    <scope>NUCLEOTIDE SEQUENCE [LARGE SCALE GENOMIC DNA]</scope>
    <source>
        <strain evidence="3">C129</strain>
    </source>
</reference>
<evidence type="ECO:0000313" key="2">
    <source>
        <dbReference type="EMBL" id="EFN60756.1"/>
    </source>
</evidence>
<dbReference type="InParanoid" id="E2B0N4"/>
<evidence type="ECO:0000313" key="3">
    <source>
        <dbReference type="Proteomes" id="UP000000311"/>
    </source>
</evidence>
<proteinExistence type="predicted"/>